<feature type="compositionally biased region" description="Acidic residues" evidence="5">
    <location>
        <begin position="630"/>
        <end position="648"/>
    </location>
</feature>
<feature type="compositionally biased region" description="Acidic residues" evidence="5">
    <location>
        <begin position="1343"/>
        <end position="1366"/>
    </location>
</feature>
<feature type="compositionally biased region" description="Acidic residues" evidence="5">
    <location>
        <begin position="1622"/>
        <end position="1631"/>
    </location>
</feature>
<feature type="compositionally biased region" description="Acidic residues" evidence="5">
    <location>
        <begin position="1590"/>
        <end position="1612"/>
    </location>
</feature>
<feature type="region of interest" description="Disordered" evidence="5">
    <location>
        <begin position="223"/>
        <end position="317"/>
    </location>
</feature>
<feature type="region of interest" description="Disordered" evidence="5">
    <location>
        <begin position="1090"/>
        <end position="1138"/>
    </location>
</feature>
<feature type="region of interest" description="Disordered" evidence="5">
    <location>
        <begin position="968"/>
        <end position="1025"/>
    </location>
</feature>
<feature type="compositionally biased region" description="Acidic residues" evidence="5">
    <location>
        <begin position="1710"/>
        <end position="1726"/>
    </location>
</feature>
<evidence type="ECO:0000256" key="5">
    <source>
        <dbReference type="SAM" id="MobiDB-lite"/>
    </source>
</evidence>
<keyword evidence="4" id="KW-0106">Calcium</keyword>
<feature type="compositionally biased region" description="Acidic residues" evidence="5">
    <location>
        <begin position="1049"/>
        <end position="1061"/>
    </location>
</feature>
<feature type="region of interest" description="Disordered" evidence="5">
    <location>
        <begin position="765"/>
        <end position="954"/>
    </location>
</feature>
<feature type="compositionally biased region" description="Acidic residues" evidence="5">
    <location>
        <begin position="1526"/>
        <end position="1537"/>
    </location>
</feature>
<dbReference type="InterPro" id="IPR038765">
    <property type="entry name" value="Papain-like_cys_pep_sf"/>
</dbReference>
<dbReference type="PROSITE" id="PS00018">
    <property type="entry name" value="EF_HAND_1"/>
    <property type="match status" value="3"/>
</dbReference>
<feature type="compositionally biased region" description="Polar residues" evidence="5">
    <location>
        <begin position="1400"/>
        <end position="1410"/>
    </location>
</feature>
<feature type="region of interest" description="Disordered" evidence="5">
    <location>
        <begin position="439"/>
        <end position="480"/>
    </location>
</feature>
<feature type="compositionally biased region" description="Acidic residues" evidence="5">
    <location>
        <begin position="1434"/>
        <end position="1450"/>
    </location>
</feature>
<comment type="subcellular location">
    <subcellularLocation>
        <location evidence="1">Secreted</location>
    </subcellularLocation>
</comment>
<proteinExistence type="predicted"/>
<keyword evidence="2" id="KW-0964">Secreted</keyword>
<dbReference type="EMBL" id="KF900493">
    <property type="protein sequence ID" value="AIE96954.1"/>
    <property type="molecule type" value="Genomic_DNA"/>
</dbReference>
<feature type="region of interest" description="Disordered" evidence="5">
    <location>
        <begin position="586"/>
        <end position="697"/>
    </location>
</feature>
<dbReference type="SUPFAM" id="SSF49478">
    <property type="entry name" value="Cna protein B-type domain"/>
    <property type="match status" value="1"/>
</dbReference>
<dbReference type="InterPro" id="IPR053180">
    <property type="entry name" value="Ca-binding_acidic-repeat"/>
</dbReference>
<dbReference type="InterPro" id="IPR008969">
    <property type="entry name" value="CarboxyPept-like_regulatory"/>
</dbReference>
<evidence type="ECO:0000259" key="7">
    <source>
        <dbReference type="SMART" id="SM00460"/>
    </source>
</evidence>
<feature type="region of interest" description="Disordered" evidence="5">
    <location>
        <begin position="1678"/>
        <end position="1785"/>
    </location>
</feature>
<dbReference type="Gene3D" id="3.10.620.30">
    <property type="match status" value="1"/>
</dbReference>
<dbReference type="InterPro" id="IPR002931">
    <property type="entry name" value="Transglutaminase-like"/>
</dbReference>
<feature type="transmembrane region" description="Helical" evidence="6">
    <location>
        <begin position="2702"/>
        <end position="2721"/>
    </location>
</feature>
<evidence type="ECO:0000256" key="1">
    <source>
        <dbReference type="ARBA" id="ARBA00004613"/>
    </source>
</evidence>
<feature type="compositionally biased region" description="Acidic residues" evidence="5">
    <location>
        <begin position="1751"/>
        <end position="1760"/>
    </location>
</feature>
<dbReference type="PANTHER" id="PTHR37467:SF1">
    <property type="entry name" value="EXPORTED CALCIUM-BINDING GLYCOPROTEIN"/>
    <property type="match status" value="1"/>
</dbReference>
<feature type="region of interest" description="Disordered" evidence="5">
    <location>
        <begin position="1311"/>
        <end position="1451"/>
    </location>
</feature>
<organism evidence="8">
    <name type="scientific">uncultured marine thaumarchaeote AD1000_88_E07</name>
    <dbReference type="NCBI Taxonomy" id="1455946"/>
    <lineage>
        <taxon>Archaea</taxon>
        <taxon>Nitrososphaerota</taxon>
        <taxon>environmental samples</taxon>
    </lineage>
</organism>
<keyword evidence="6" id="KW-1133">Transmembrane helix</keyword>
<feature type="compositionally biased region" description="Polar residues" evidence="5">
    <location>
        <begin position="223"/>
        <end position="236"/>
    </location>
</feature>
<dbReference type="InterPro" id="IPR013783">
    <property type="entry name" value="Ig-like_fold"/>
</dbReference>
<accession>A0A075G0K7</accession>
<keyword evidence="6" id="KW-0812">Transmembrane</keyword>
<feature type="compositionally biased region" description="Acidic residues" evidence="5">
    <location>
        <begin position="254"/>
        <end position="268"/>
    </location>
</feature>
<reference evidence="8" key="1">
    <citation type="journal article" date="2014" name="Genome Biol. Evol.">
        <title>Pangenome evidence for extensive interdomain horizontal transfer affecting lineage core and shell genes in uncultured planktonic thaumarchaeota and euryarchaeota.</title>
        <authorList>
            <person name="Deschamps P."/>
            <person name="Zivanovic Y."/>
            <person name="Moreira D."/>
            <person name="Rodriguez-Valera F."/>
            <person name="Lopez-Garcia P."/>
        </authorList>
    </citation>
    <scope>NUCLEOTIDE SEQUENCE</scope>
</reference>
<dbReference type="Pfam" id="PF18884">
    <property type="entry name" value="TSP3_bac"/>
    <property type="match status" value="14"/>
</dbReference>
<feature type="compositionally biased region" description="Polar residues" evidence="5">
    <location>
        <begin position="1735"/>
        <end position="1745"/>
    </location>
</feature>
<feature type="compositionally biased region" description="Acidic residues" evidence="5">
    <location>
        <begin position="1572"/>
        <end position="1582"/>
    </location>
</feature>
<feature type="compositionally biased region" description="Acidic residues" evidence="5">
    <location>
        <begin position="685"/>
        <end position="697"/>
    </location>
</feature>
<evidence type="ECO:0000256" key="3">
    <source>
        <dbReference type="ARBA" id="ARBA00022729"/>
    </source>
</evidence>
<feature type="compositionally biased region" description="Basic and acidic residues" evidence="5">
    <location>
        <begin position="1768"/>
        <end position="1778"/>
    </location>
</feature>
<feature type="domain" description="Transglutaminase-like" evidence="7">
    <location>
        <begin position="133"/>
        <end position="221"/>
    </location>
</feature>
<protein>
    <submittedName>
        <fullName evidence="8">Thrombospondin type 3 repeat family protein</fullName>
    </submittedName>
</protein>
<name>A0A075G0K7_9ARCH</name>
<feature type="compositionally biased region" description="Acidic residues" evidence="5">
    <location>
        <begin position="859"/>
        <end position="873"/>
    </location>
</feature>
<dbReference type="Gene3D" id="2.60.40.10">
    <property type="entry name" value="Immunoglobulins"/>
    <property type="match status" value="1"/>
</dbReference>
<dbReference type="SMART" id="SM00460">
    <property type="entry name" value="TGc"/>
    <property type="match status" value="1"/>
</dbReference>
<feature type="compositionally biased region" description="Acidic residues" evidence="5">
    <location>
        <begin position="796"/>
        <end position="851"/>
    </location>
</feature>
<feature type="compositionally biased region" description="Acidic residues" evidence="5">
    <location>
        <begin position="772"/>
        <end position="782"/>
    </location>
</feature>
<dbReference type="Pfam" id="PF01841">
    <property type="entry name" value="Transglut_core"/>
    <property type="match status" value="1"/>
</dbReference>
<feature type="compositionally biased region" description="Acidic residues" evidence="5">
    <location>
        <begin position="940"/>
        <end position="949"/>
    </location>
</feature>
<feature type="compositionally biased region" description="Acidic residues" evidence="5">
    <location>
        <begin position="1105"/>
        <end position="1114"/>
    </location>
</feature>
<feature type="compositionally biased region" description="Acidic residues" evidence="5">
    <location>
        <begin position="910"/>
        <end position="933"/>
    </location>
</feature>
<feature type="compositionally biased region" description="Acidic residues" evidence="5">
    <location>
        <begin position="1493"/>
        <end position="1510"/>
    </location>
</feature>
<evidence type="ECO:0000313" key="8">
    <source>
        <dbReference type="EMBL" id="AIE96954.1"/>
    </source>
</evidence>
<evidence type="ECO:0000256" key="4">
    <source>
        <dbReference type="ARBA" id="ARBA00022837"/>
    </source>
</evidence>
<feature type="compositionally biased region" description="Acidic residues" evidence="5">
    <location>
        <begin position="1678"/>
        <end position="1690"/>
    </location>
</feature>
<feature type="region of interest" description="Disordered" evidence="5">
    <location>
        <begin position="1046"/>
        <end position="1076"/>
    </location>
</feature>
<sequence length="2865" mass="316074">MPASGYLSTALYTNSVFISNSVTMDSAFNLHIEGYAQSYTFTMTEYSIPDSVKQVANAPDDFSSKLTELPNFPSRPGPDNDIYDLAASLTEGMTTDYEKAVAIRDYLRNNYYYNINGTTTPDGDDYIDYFLFGNPGQDGKCTNFASAFTALSRLNNIPTRYVTGNGVGNIVTPEEWESSGYGESTGYSIDKDTRVVTMLHGHAYAEILLDGIGWLTFEPTSSNQCPTCDGNSATNTGEDDTVDGEGTQPGTEYEINDSDGDGLSDEYENGIGTDPFNIDTDGDGLQDGAETNTGEYIDVEDTGTSPLTSDTDNDGLEDDDEILCRLYTLSGKFCSHPLDSDSDNDGLTDGQEYYEYETNPIDYDSDDDGLIDGLEVGIALNDIWTDIEYNLLPCETKTGGLMTNCQETWQPDEDENSTTDPLVMDSDFDGINDGDEDVNANGKLDESETAADLFDTDGGGRSDYSELFTDSTDPRNPDDDIADTDGDGIFDHVEDENCIYGISNNQCTNSTSIDTDQDGINDFDEISNCIYGEISTECTDPTRNDTDGDTISDYEEINNCVYGENNDECTDPTLIDTDKGGANDGLEIFTDFTNPLNKTDDIQQADRDDDEDGLKNGEEDINGNGIFEPELGETDPNDADTDNDGLNDGEEKLQDTDPLNPDSDDDGLSDGNEVSNLTWGPTDPLDPDSDDDGLNDGEEVESWTYCAQEDQFCAFDGMKTVRYGIDETWTYQNKIDGTGCNNAVFGDPAPGIEKECYYGSQGYGTDPNIADSDGDGLIDGDEINIWNTNPLKTDSDNDGLDDGEEINTYETDPNDDDSDEDGLDDGEEINTYETDPNDDDSDKDGLIDGDEVNTHETDPTDDDSDSDGLDDWTELFNTTWGPTDPNIADSDGGGQKDGLEVLVDGTDPNDGSDDDLSAFDDDEDGLTNGEEENIYFTDPNDADTDDDGLNDGAEVNIWNTNPLKIDSDYDGIEDGTETTNCIYGEDEDECTSPTDDDSDNDGLEDGHELNLTSDPKNTDTDDDGLTDSTEFNNCIYGEANNECTSLIDNDSDGDNLTDGDEVGTYFTDPRDTDTDDDWLNDGVEVNNCNYGENDDECTNPNNSDSDGDTIDDGTEIIYIGSDPKDTDTDDDGLSDGTENTNCIYGENNDLCTSPIWPDSDFDGINDHVEIFNCIYGENNDECTDPIDSDSDDDAVGDLHEINYYFSNPLITDTDGDGIDDGEEVAIGTNLTNTDTDGDSLSDYVEVNDCFYGQNNTGSDCTDPTSDDSDNDGINDWFEIYNVIKFDNSVPLYTDPMDDDSDGDRLLDGQEIAGLDRNNTSHGYGATDPLDEDSDNGGIRDGTEIETDDTNPNDASDDFLDALDNDGDGLSNGEEITEGTDPNDSDSDDDGLSDGDEVYGLNNTYGYTSNPNKEDSDDDGLNDSAEISNCFYGENNDECTDPEVADSDADGLNDSTEINNCFYGETNDKCTDPKDFDSDDDWTRDGAEVENCEYGEDGESCIDPMDSDSDDDGLHDGVEVFGWSDTDPMDSDSDDDGLSDYVELGMPLEGQEFGDCTYGENNDECTNPNNNDTDSDGINDYDEINNCIYGENDDECTDPNDEDSDGDGLEDNAEIYTHNTDPMDYDTDDDNLNDGYEINTLESNPLNIDSDSDGLNDTWEWNRAMQGYVYSLINDDTDDDGTLDGDEDLDNDGLTNLDEIQGNRGYVTDPLDSDTDDDTLFDGDEIDPQNIKKDSVNNQYNYASDPTKSDSDNDLLNDLDEILPSNDTYESRTNPKDSDTDGDGLTDYEEVSYYWNITGDDNTRKLYYDVQGWNTSNPREENTDGDFWEDGDSEEENPVYGYFEEEDPPWGSPPSRAGTPQAPPEIINKTDEFIWSGEVKLEGIPYEGVTIYAYLNETNETDSPSYLIGQGITDVDGFYEVICNISSLEASLRSGDWLIQLKRPYQVYNETHNLVESWSPTRDIKVIGNSLIDLDLPDDFTGSSGNTTIVTGKLFENDNLPIEGEYLELIVENMETYYQTTNEDGSFAIEIDLPETEDEKTIALFFKYNGTENVTESRITAYLRVINASINLEFDELNVNVLELNQTYSIKGSILGDELEQPTGTILLDYGGTMLGETEITGNQNWEINITIPANSTWGESILKATYSGDSFHPSDVVISYIIVVGMSSVTIEDIENLRTDNIKLEGNLTDHNGEGIPEYTVNIYYNGNIIGSATTNSEGRYSFSDKNFSEEDSGQHNISVRVLDSQALIGSINYANMTLIATPSIIFDLDAKCYMTSIDGYEWDCKAKRNQEYVIKGTVVDELGLPIEGALVEFINNEEDVRYEQLTNETGQFEFTMDIPAGETEELDAEINVLDINSISDIDNELTIIPQSEIDIIINVNEAHRGENVTITGSINDDDSIPVAGETVGVYVAGNEYYIVTDDFGFFALNHTLVSNYKIGVDNVTAVFNETNNYLGNQTNATFAVYGSSYFDSVRVKGDWFNEEIVRGGNIVVTGILVDDLGNRINGNISGAIGSQELTTIFTNETTFVASGVVPEKYRNNHTLEIEYSGSEFIYGNVYKSKESILVPTKITFELEPTIIFAGDNVNVSIWLKENDNSPLPQADINVTIKKLFINQNSGEPIESLLEKETKLSFTTNTNGLSQFNFTFPNNATSVTIEITYEGGYLEQYYDTPYETKFTEANGAISITKSPVPLPPFDFDKYIPLFIGIPAALLVTGYYLYWTQKHKYEVRNLIKQMQKELNKDEDYRQIIIKSYHQLLNILSRYGFIKTNTQTVREFTDVMARALPIPEHSVKLLTSLFEIARYSGIKPKVVDEFGMEMIDGSYNIWCVEAINSLHQVENDLNTGLKEGKVSRFTNMFGMGKAK</sequence>
<feature type="compositionally biased region" description="Acidic residues" evidence="5">
    <location>
        <begin position="984"/>
        <end position="1003"/>
    </location>
</feature>
<feature type="compositionally biased region" description="Acidic residues" evidence="5">
    <location>
        <begin position="1374"/>
        <end position="1396"/>
    </location>
</feature>
<evidence type="ECO:0000256" key="2">
    <source>
        <dbReference type="ARBA" id="ARBA00022525"/>
    </source>
</evidence>
<dbReference type="InterPro" id="IPR018247">
    <property type="entry name" value="EF_Hand_1_Ca_BS"/>
</dbReference>
<evidence type="ECO:0000256" key="6">
    <source>
        <dbReference type="SAM" id="Phobius"/>
    </source>
</evidence>
<dbReference type="SUPFAM" id="SSF49464">
    <property type="entry name" value="Carboxypeptidase regulatory domain-like"/>
    <property type="match status" value="1"/>
</dbReference>
<feature type="region of interest" description="Disordered" evidence="5">
    <location>
        <begin position="1493"/>
        <end position="1634"/>
    </location>
</feature>
<dbReference type="PANTHER" id="PTHR37467">
    <property type="entry name" value="EXPORTED CALCIUM-BINDING GLYCOPROTEIN-RELATED"/>
    <property type="match status" value="1"/>
</dbReference>
<keyword evidence="3" id="KW-0732">Signal</keyword>
<dbReference type="SUPFAM" id="SSF54001">
    <property type="entry name" value="Cysteine proteinases"/>
    <property type="match status" value="1"/>
</dbReference>
<keyword evidence="6" id="KW-0472">Membrane</keyword>
<dbReference type="InterPro" id="IPR059100">
    <property type="entry name" value="TSP3_bac"/>
</dbReference>